<dbReference type="EMBL" id="BK014770">
    <property type="protein sequence ID" value="DAD75028.1"/>
    <property type="molecule type" value="Genomic_DNA"/>
</dbReference>
<accession>A0A8S5LYG3</accession>
<sequence length="150" mass="16943">MKVEFEWKKDFSTLVSEKTGGSDGLLFLANEAARLMDPYVPASQAEVLAQNLAVYQEDDHAVIHYLSPYAHYQWEGKLYVDPITKKGAFTNGEGLFWSRPGVAKKPTDRPLKHKKTVHPLATSHWDKAMMTARKQDLVTSYAAYLERGKA</sequence>
<organism evidence="1">
    <name type="scientific">Siphoviridae sp. ct9Y44</name>
    <dbReference type="NCBI Taxonomy" id="2826176"/>
    <lineage>
        <taxon>Viruses</taxon>
        <taxon>Duplodnaviria</taxon>
        <taxon>Heunggongvirae</taxon>
        <taxon>Uroviricota</taxon>
        <taxon>Caudoviricetes</taxon>
    </lineage>
</organism>
<reference evidence="1" key="1">
    <citation type="journal article" date="2021" name="Proc. Natl. Acad. Sci. U.S.A.">
        <title>A Catalog of Tens of Thousands of Viruses from Human Metagenomes Reveals Hidden Associations with Chronic Diseases.</title>
        <authorList>
            <person name="Tisza M.J."/>
            <person name="Buck C.B."/>
        </authorList>
    </citation>
    <scope>NUCLEOTIDE SEQUENCE</scope>
    <source>
        <strain evidence="1">Ct9Y44</strain>
    </source>
</reference>
<protein>
    <submittedName>
        <fullName evidence="1">Minor capsid protein</fullName>
    </submittedName>
</protein>
<name>A0A8S5LYG3_9CAUD</name>
<evidence type="ECO:0000313" key="1">
    <source>
        <dbReference type="EMBL" id="DAD75028.1"/>
    </source>
</evidence>
<proteinExistence type="predicted"/>